<evidence type="ECO:0000256" key="14">
    <source>
        <dbReference type="ARBA" id="ARBA00023054"/>
    </source>
</evidence>
<comment type="caution">
    <text evidence="34">The sequence shown here is derived from an EMBL/GenBank/DDBJ whole genome shotgun (WGS) entry which is preliminary data.</text>
</comment>
<feature type="compositionally biased region" description="Pro residues" evidence="28">
    <location>
        <begin position="4052"/>
        <end position="4066"/>
    </location>
</feature>
<dbReference type="GO" id="GO:0008270">
    <property type="term" value="F:zinc ion binding"/>
    <property type="evidence" value="ECO:0007669"/>
    <property type="project" value="UniProtKB-KW"/>
</dbReference>
<dbReference type="SMART" id="SM00184">
    <property type="entry name" value="RING"/>
    <property type="match status" value="4"/>
</dbReference>
<keyword evidence="21" id="KW-0012">Acyltransferase</keyword>
<dbReference type="Gene3D" id="3.30.40.10">
    <property type="entry name" value="Zinc/RING finger domain, C3HC4 (zinc finger)"/>
    <property type="match status" value="6"/>
</dbReference>
<evidence type="ECO:0000256" key="8">
    <source>
        <dbReference type="ARBA" id="ARBA00022737"/>
    </source>
</evidence>
<keyword evidence="4" id="KW-0489">Methyltransferase</keyword>
<feature type="region of interest" description="Disordered" evidence="28">
    <location>
        <begin position="3368"/>
        <end position="3387"/>
    </location>
</feature>
<keyword evidence="19" id="KW-0539">Nucleus</keyword>
<gene>
    <name evidence="34" type="ORF">C0J50_0859</name>
</gene>
<evidence type="ECO:0000256" key="10">
    <source>
        <dbReference type="ARBA" id="ARBA00022833"/>
    </source>
</evidence>
<dbReference type="Pfam" id="PF13832">
    <property type="entry name" value="zf-HC5HC2H_2"/>
    <property type="match status" value="1"/>
</dbReference>
<dbReference type="PROSITE" id="PS51543">
    <property type="entry name" value="FYRC"/>
    <property type="match status" value="1"/>
</dbReference>
<feature type="compositionally biased region" description="Basic and acidic residues" evidence="28">
    <location>
        <begin position="1575"/>
        <end position="1588"/>
    </location>
</feature>
<feature type="compositionally biased region" description="Basic residues" evidence="28">
    <location>
        <begin position="779"/>
        <end position="794"/>
    </location>
</feature>
<feature type="region of interest" description="Disordered" evidence="28">
    <location>
        <begin position="643"/>
        <end position="707"/>
    </location>
</feature>
<dbReference type="PROSITE" id="PS51542">
    <property type="entry name" value="FYRN"/>
    <property type="match status" value="1"/>
</dbReference>
<feature type="compositionally biased region" description="Low complexity" evidence="28">
    <location>
        <begin position="2703"/>
        <end position="2719"/>
    </location>
</feature>
<dbReference type="SMART" id="SM00542">
    <property type="entry name" value="FYRC"/>
    <property type="match status" value="1"/>
</dbReference>
<dbReference type="Proteomes" id="UP001205998">
    <property type="component" value="Unassembled WGS sequence"/>
</dbReference>
<evidence type="ECO:0000256" key="27">
    <source>
        <dbReference type="PROSITE-ProRule" id="PRU00175"/>
    </source>
</evidence>
<dbReference type="GO" id="GO:0016746">
    <property type="term" value="F:acyltransferase activity"/>
    <property type="evidence" value="ECO:0007669"/>
    <property type="project" value="UniProtKB-KW"/>
</dbReference>
<feature type="compositionally biased region" description="Polar residues" evidence="28">
    <location>
        <begin position="1384"/>
        <end position="1396"/>
    </location>
</feature>
<dbReference type="InterPro" id="IPR003616">
    <property type="entry name" value="Post-SET_dom"/>
</dbReference>
<dbReference type="Pfam" id="PF05964">
    <property type="entry name" value="FYRN"/>
    <property type="match status" value="1"/>
</dbReference>
<dbReference type="InterPro" id="IPR034732">
    <property type="entry name" value="EPHD"/>
</dbReference>
<feature type="region of interest" description="Disordered" evidence="28">
    <location>
        <begin position="3842"/>
        <end position="3886"/>
    </location>
</feature>
<dbReference type="FunFam" id="3.30.40.10:FF:000095">
    <property type="entry name" value="Histone-lysine N-methyltransferase 2C"/>
    <property type="match status" value="1"/>
</dbReference>
<feature type="region of interest" description="Disordered" evidence="28">
    <location>
        <begin position="2424"/>
        <end position="2458"/>
    </location>
</feature>
<dbReference type="SMART" id="SM00541">
    <property type="entry name" value="FYRN"/>
    <property type="match status" value="1"/>
</dbReference>
<feature type="compositionally biased region" description="Acidic residues" evidence="28">
    <location>
        <begin position="2427"/>
        <end position="2448"/>
    </location>
</feature>
<evidence type="ECO:0000256" key="23">
    <source>
        <dbReference type="ARBA" id="ARBA00049353"/>
    </source>
</evidence>
<dbReference type="EMBL" id="MU564352">
    <property type="protein sequence ID" value="KAI5612191.1"/>
    <property type="molecule type" value="Genomic_DNA"/>
</dbReference>
<feature type="domain" description="PHD-type" evidence="33">
    <location>
        <begin position="113"/>
        <end position="219"/>
    </location>
</feature>
<evidence type="ECO:0000256" key="11">
    <source>
        <dbReference type="ARBA" id="ARBA00022853"/>
    </source>
</evidence>
<dbReference type="SMART" id="SM00398">
    <property type="entry name" value="HMG"/>
    <property type="match status" value="1"/>
</dbReference>
<feature type="compositionally biased region" description="Low complexity" evidence="28">
    <location>
        <begin position="3368"/>
        <end position="3380"/>
    </location>
</feature>
<dbReference type="Pfam" id="PF05965">
    <property type="entry name" value="FYRC"/>
    <property type="match status" value="1"/>
</dbReference>
<comment type="catalytic activity">
    <reaction evidence="23">
        <text>L-lysyl(4)-[histone H3] + S-adenosyl-L-methionine = N(6)-methyl-L-lysyl(4)-[histone H3] + S-adenosyl-L-homocysteine + H(+)</text>
        <dbReference type="Rhea" id="RHEA:60264"/>
        <dbReference type="Rhea" id="RHEA-COMP:15543"/>
        <dbReference type="Rhea" id="RHEA-COMP:15547"/>
        <dbReference type="ChEBI" id="CHEBI:15378"/>
        <dbReference type="ChEBI" id="CHEBI:29969"/>
        <dbReference type="ChEBI" id="CHEBI:57856"/>
        <dbReference type="ChEBI" id="CHEBI:59789"/>
        <dbReference type="ChEBI" id="CHEBI:61929"/>
        <dbReference type="EC" id="2.1.1.364"/>
    </reaction>
    <physiologicalReaction direction="left-to-right" evidence="23">
        <dbReference type="Rhea" id="RHEA:60265"/>
    </physiologicalReaction>
</comment>
<evidence type="ECO:0000256" key="2">
    <source>
        <dbReference type="ARBA" id="ARBA00022481"/>
    </source>
</evidence>
<keyword evidence="12" id="KW-0007">Acetylation</keyword>
<evidence type="ECO:0000259" key="29">
    <source>
        <dbReference type="PROSITE" id="PS50016"/>
    </source>
</evidence>
<feature type="domain" description="RING-type" evidence="30">
    <location>
        <begin position="232"/>
        <end position="277"/>
    </location>
</feature>
<dbReference type="GO" id="GO:0044666">
    <property type="term" value="C:MLL3/4 complex"/>
    <property type="evidence" value="ECO:0007669"/>
    <property type="project" value="TreeGrafter"/>
</dbReference>
<evidence type="ECO:0000256" key="22">
    <source>
        <dbReference type="ARBA" id="ARBA00023620"/>
    </source>
</evidence>
<evidence type="ECO:0000256" key="13">
    <source>
        <dbReference type="ARBA" id="ARBA00023015"/>
    </source>
</evidence>
<feature type="region of interest" description="Disordered" evidence="28">
    <location>
        <begin position="1118"/>
        <end position="1254"/>
    </location>
</feature>
<evidence type="ECO:0000256" key="25">
    <source>
        <dbReference type="ARBA" id="ARBA00065668"/>
    </source>
</evidence>
<feature type="compositionally biased region" description="Low complexity" evidence="28">
    <location>
        <begin position="1598"/>
        <end position="1612"/>
    </location>
</feature>
<evidence type="ECO:0000256" key="24">
    <source>
        <dbReference type="ARBA" id="ARBA00058707"/>
    </source>
</evidence>
<dbReference type="Pfam" id="PF00856">
    <property type="entry name" value="SET"/>
    <property type="match status" value="1"/>
</dbReference>
<keyword evidence="7" id="KW-0479">Metal-binding</keyword>
<feature type="region of interest" description="Disordered" evidence="28">
    <location>
        <begin position="2857"/>
        <end position="2889"/>
    </location>
</feature>
<feature type="compositionally biased region" description="Basic and acidic residues" evidence="28">
    <location>
        <begin position="1173"/>
        <end position="1185"/>
    </location>
</feature>
<evidence type="ECO:0000256" key="16">
    <source>
        <dbReference type="ARBA" id="ARBA00023139"/>
    </source>
</evidence>
<evidence type="ECO:0000256" key="26">
    <source>
        <dbReference type="ARBA" id="ARBA00072631"/>
    </source>
</evidence>
<evidence type="ECO:0000256" key="6">
    <source>
        <dbReference type="ARBA" id="ARBA00022691"/>
    </source>
</evidence>
<evidence type="ECO:0000256" key="28">
    <source>
        <dbReference type="SAM" id="MobiDB-lite"/>
    </source>
</evidence>
<feature type="compositionally biased region" description="Polar residues" evidence="28">
    <location>
        <begin position="2991"/>
        <end position="3010"/>
    </location>
</feature>
<dbReference type="FunFam" id="3.30.160.360:FF:000001">
    <property type="entry name" value="Histone-lysine N-methyltransferase"/>
    <property type="match status" value="1"/>
</dbReference>
<dbReference type="FunFam" id="3.30.40.10:FF:000070">
    <property type="entry name" value="Histone-lysine N-methyltransferase"/>
    <property type="match status" value="1"/>
</dbReference>
<feature type="region of interest" description="Disordered" evidence="28">
    <location>
        <begin position="777"/>
        <end position="816"/>
    </location>
</feature>
<feature type="compositionally biased region" description="Basic and acidic residues" evidence="28">
    <location>
        <begin position="1"/>
        <end position="18"/>
    </location>
</feature>
<feature type="compositionally biased region" description="Polar residues" evidence="28">
    <location>
        <begin position="2526"/>
        <end position="2537"/>
    </location>
</feature>
<feature type="compositionally biased region" description="Polar residues" evidence="28">
    <location>
        <begin position="3701"/>
        <end position="3725"/>
    </location>
</feature>
<keyword evidence="8" id="KW-0677">Repeat</keyword>
<keyword evidence="5" id="KW-0808">Transferase</keyword>
<dbReference type="SMART" id="SM00508">
    <property type="entry name" value="PostSET"/>
    <property type="match status" value="1"/>
</dbReference>
<feature type="region of interest" description="Disordered" evidence="28">
    <location>
        <begin position="2526"/>
        <end position="2552"/>
    </location>
</feature>
<dbReference type="SMART" id="SM00249">
    <property type="entry name" value="PHD"/>
    <property type="match status" value="8"/>
</dbReference>
<dbReference type="GO" id="GO:0045944">
    <property type="term" value="P:positive regulation of transcription by RNA polymerase II"/>
    <property type="evidence" value="ECO:0007669"/>
    <property type="project" value="TreeGrafter"/>
</dbReference>
<evidence type="ECO:0000256" key="18">
    <source>
        <dbReference type="ARBA" id="ARBA00023163"/>
    </source>
</evidence>
<feature type="compositionally biased region" description="Polar residues" evidence="28">
    <location>
        <begin position="600"/>
        <end position="618"/>
    </location>
</feature>
<feature type="compositionally biased region" description="Pro residues" evidence="28">
    <location>
        <begin position="4344"/>
        <end position="4364"/>
    </location>
</feature>
<accession>A0AAD5FCX1</accession>
<evidence type="ECO:0000259" key="33">
    <source>
        <dbReference type="PROSITE" id="PS51805"/>
    </source>
</evidence>
<feature type="compositionally biased region" description="Polar residues" evidence="28">
    <location>
        <begin position="1661"/>
        <end position="1673"/>
    </location>
</feature>
<keyword evidence="11" id="KW-0156">Chromatin regulator</keyword>
<feature type="domain" description="SET" evidence="31">
    <location>
        <begin position="4816"/>
        <end position="4932"/>
    </location>
</feature>
<feature type="compositionally biased region" description="Low complexity" evidence="28">
    <location>
        <begin position="1768"/>
        <end position="1780"/>
    </location>
</feature>
<feature type="region of interest" description="Disordered" evidence="28">
    <location>
        <begin position="593"/>
        <end position="623"/>
    </location>
</feature>
<feature type="compositionally biased region" description="Polar residues" evidence="28">
    <location>
        <begin position="3846"/>
        <end position="3857"/>
    </location>
</feature>
<dbReference type="InterPro" id="IPR001965">
    <property type="entry name" value="Znf_PHD"/>
</dbReference>
<dbReference type="FunFam" id="2.170.270.10:FF:000003">
    <property type="entry name" value="Histone-lysine N-methyltransferase"/>
    <property type="match status" value="1"/>
</dbReference>
<dbReference type="Gene3D" id="3.30.160.360">
    <property type="match status" value="1"/>
</dbReference>
<dbReference type="PANTHER" id="PTHR45888">
    <property type="entry name" value="HL01030P-RELATED"/>
    <property type="match status" value="1"/>
</dbReference>
<name>A0AAD5FCX1_SILAS</name>
<dbReference type="InterPro" id="IPR046999">
    <property type="entry name" value="KMT2D_PHD5"/>
</dbReference>
<dbReference type="FunFam" id="1.10.30.10:FF:000009">
    <property type="entry name" value="Histone-lysine N-methyltransferase"/>
    <property type="match status" value="1"/>
</dbReference>
<proteinExistence type="predicted"/>
<keyword evidence="16" id="KW-0564">Palmitate</keyword>
<feature type="region of interest" description="Disordered" evidence="28">
    <location>
        <begin position="3653"/>
        <end position="3812"/>
    </location>
</feature>
<comment type="subcellular location">
    <subcellularLocation>
        <location evidence="1">Nucleus</location>
    </subcellularLocation>
</comment>
<feature type="compositionally biased region" description="Basic residues" evidence="28">
    <location>
        <begin position="1202"/>
        <end position="1212"/>
    </location>
</feature>
<dbReference type="InterPro" id="IPR001841">
    <property type="entry name" value="Znf_RING"/>
</dbReference>
<feature type="compositionally biased region" description="Basic and acidic residues" evidence="28">
    <location>
        <begin position="1229"/>
        <end position="1248"/>
    </location>
</feature>
<evidence type="ECO:0000256" key="20">
    <source>
        <dbReference type="ARBA" id="ARBA00023288"/>
    </source>
</evidence>
<feature type="compositionally biased region" description="Polar residues" evidence="28">
    <location>
        <begin position="1895"/>
        <end position="1905"/>
    </location>
</feature>
<feature type="domain" description="PHD-type" evidence="29">
    <location>
        <begin position="276"/>
        <end position="326"/>
    </location>
</feature>
<feature type="compositionally biased region" description="Basic and acidic residues" evidence="28">
    <location>
        <begin position="2871"/>
        <end position="2882"/>
    </location>
</feature>
<feature type="domain" description="PHD-type" evidence="29">
    <location>
        <begin position="995"/>
        <end position="1050"/>
    </location>
</feature>
<feature type="compositionally biased region" description="Polar residues" evidence="28">
    <location>
        <begin position="1985"/>
        <end position="2028"/>
    </location>
</feature>
<feature type="compositionally biased region" description="Polar residues" evidence="28">
    <location>
        <begin position="3310"/>
        <end position="3320"/>
    </location>
</feature>
<evidence type="ECO:0000256" key="9">
    <source>
        <dbReference type="ARBA" id="ARBA00022771"/>
    </source>
</evidence>
<dbReference type="SUPFAM" id="SSF57903">
    <property type="entry name" value="FYVE/PHD zinc finger"/>
    <property type="match status" value="6"/>
</dbReference>
<dbReference type="CDD" id="cd22027">
    <property type="entry name" value="HMG-box_KMT2D"/>
    <property type="match status" value="1"/>
</dbReference>
<feature type="domain" description="PHD-type" evidence="29">
    <location>
        <begin position="868"/>
        <end position="921"/>
    </location>
</feature>
<feature type="compositionally biased region" description="Basic and acidic residues" evidence="28">
    <location>
        <begin position="1140"/>
        <end position="1161"/>
    </location>
</feature>
<feature type="domain" description="PHD-type" evidence="29">
    <location>
        <begin position="229"/>
        <end position="279"/>
    </location>
</feature>
<dbReference type="Pfam" id="PF13771">
    <property type="entry name" value="zf-HC5HC2H"/>
    <property type="match status" value="1"/>
</dbReference>
<feature type="region of interest" description="Disordered" evidence="28">
    <location>
        <begin position="4254"/>
        <end position="4278"/>
    </location>
</feature>
<keyword evidence="3" id="KW-0597">Phosphoprotein</keyword>
<comment type="function">
    <text evidence="24">Histone methyltransferase that catalyzes methyl group transfer from S-adenosyl-L-methionine to the epsilon-amino group of 'Lys-4' of histone H3 (H3K4). Part of chromatin remodeling machinery predominantly forms H3K4me1 methylation marks at active chromatin sites where transcription and DNA repair take place. Likely plays a redundant role with KMT2D in enriching H3K4me1 mark on primed and active enhancer elements.</text>
</comment>
<feature type="compositionally biased region" description="Low complexity" evidence="28">
    <location>
        <begin position="1459"/>
        <end position="1468"/>
    </location>
</feature>
<dbReference type="InterPro" id="IPR013083">
    <property type="entry name" value="Znf_RING/FYVE/PHD"/>
</dbReference>
<feature type="compositionally biased region" description="Low complexity" evidence="28">
    <location>
        <begin position="3664"/>
        <end position="3678"/>
    </location>
</feature>
<dbReference type="Gene3D" id="1.10.30.10">
    <property type="entry name" value="High mobility group box domain"/>
    <property type="match status" value="1"/>
</dbReference>
<feature type="compositionally biased region" description="Polar residues" evidence="28">
    <location>
        <begin position="2773"/>
        <end position="2782"/>
    </location>
</feature>
<dbReference type="InterPro" id="IPR009071">
    <property type="entry name" value="HMG_box_dom"/>
</dbReference>
<feature type="region of interest" description="Disordered" evidence="28">
    <location>
        <begin position="2614"/>
        <end position="2651"/>
    </location>
</feature>
<feature type="compositionally biased region" description="Polar residues" evidence="28">
    <location>
        <begin position="2355"/>
        <end position="2400"/>
    </location>
</feature>
<feature type="compositionally biased region" description="Polar residues" evidence="28">
    <location>
        <begin position="1849"/>
        <end position="1865"/>
    </location>
</feature>
<feature type="non-terminal residue" evidence="34">
    <location>
        <position position="1"/>
    </location>
</feature>
<dbReference type="InterPro" id="IPR046341">
    <property type="entry name" value="SET_dom_sf"/>
</dbReference>
<dbReference type="FunFam" id="3.30.40.10:FF:001142">
    <property type="entry name" value="Histone-lysine N-methyltransferase"/>
    <property type="match status" value="1"/>
</dbReference>
<dbReference type="GO" id="GO:0140945">
    <property type="term" value="F:histone H3K4 monomethyltransferase activity"/>
    <property type="evidence" value="ECO:0007669"/>
    <property type="project" value="UniProtKB-EC"/>
</dbReference>
<evidence type="ECO:0000259" key="32">
    <source>
        <dbReference type="PROSITE" id="PS50868"/>
    </source>
</evidence>
<evidence type="ECO:0000256" key="12">
    <source>
        <dbReference type="ARBA" id="ARBA00022990"/>
    </source>
</evidence>
<dbReference type="PROSITE" id="PS50089">
    <property type="entry name" value="ZF_RING_2"/>
    <property type="match status" value="1"/>
</dbReference>
<feature type="region of interest" description="Disordered" evidence="28">
    <location>
        <begin position="1379"/>
        <end position="1415"/>
    </location>
</feature>
<feature type="region of interest" description="Disordered" evidence="28">
    <location>
        <begin position="2989"/>
        <end position="3014"/>
    </location>
</feature>
<feature type="region of interest" description="Disordered" evidence="28">
    <location>
        <begin position="2316"/>
        <end position="2341"/>
    </location>
</feature>
<dbReference type="Pfam" id="PF00628">
    <property type="entry name" value="PHD"/>
    <property type="match status" value="4"/>
</dbReference>
<dbReference type="InterPro" id="IPR003888">
    <property type="entry name" value="FYrich_N"/>
</dbReference>
<feature type="compositionally biased region" description="Basic and acidic residues" evidence="28">
    <location>
        <begin position="1756"/>
        <end position="1765"/>
    </location>
</feature>
<evidence type="ECO:0000256" key="19">
    <source>
        <dbReference type="ARBA" id="ARBA00023242"/>
    </source>
</evidence>
<evidence type="ECO:0000313" key="35">
    <source>
        <dbReference type="Proteomes" id="UP001205998"/>
    </source>
</evidence>
<dbReference type="GO" id="GO:0003713">
    <property type="term" value="F:transcription coactivator activity"/>
    <property type="evidence" value="ECO:0007669"/>
    <property type="project" value="TreeGrafter"/>
</dbReference>
<feature type="region of interest" description="Disordered" evidence="28">
    <location>
        <begin position="2355"/>
        <end position="2402"/>
    </location>
</feature>
<feature type="compositionally biased region" description="Polar residues" evidence="28">
    <location>
        <begin position="3332"/>
        <end position="3347"/>
    </location>
</feature>
<dbReference type="GO" id="GO:0003677">
    <property type="term" value="F:DNA binding"/>
    <property type="evidence" value="ECO:0007669"/>
    <property type="project" value="UniProtKB-KW"/>
</dbReference>
<feature type="compositionally biased region" description="Polar residues" evidence="28">
    <location>
        <begin position="3865"/>
        <end position="3876"/>
    </location>
</feature>
<feature type="region of interest" description="Disordered" evidence="28">
    <location>
        <begin position="3954"/>
        <end position="3981"/>
    </location>
</feature>
<reference evidence="34" key="1">
    <citation type="submission" date="2018-07" db="EMBL/GenBank/DDBJ databases">
        <title>Comparative genomics of catfishes provides insights into carnivory and benthic adaptation.</title>
        <authorList>
            <person name="Zhang Y."/>
            <person name="Wang D."/>
            <person name="Peng Z."/>
            <person name="Zheng S."/>
            <person name="Shao F."/>
            <person name="Tao W."/>
        </authorList>
    </citation>
    <scope>NUCLEOTIDE SEQUENCE</scope>
    <source>
        <strain evidence="34">Chongqing</strain>
    </source>
</reference>
<dbReference type="InterPro" id="IPR011011">
    <property type="entry name" value="Znf_FYVE_PHD"/>
</dbReference>
<evidence type="ECO:0000259" key="31">
    <source>
        <dbReference type="PROSITE" id="PS50280"/>
    </source>
</evidence>
<feature type="region of interest" description="Disordered" evidence="28">
    <location>
        <begin position="4341"/>
        <end position="4366"/>
    </location>
</feature>
<feature type="region of interest" description="Disordered" evidence="28">
    <location>
        <begin position="1443"/>
        <end position="1483"/>
    </location>
</feature>
<dbReference type="PROSITE" id="PS50016">
    <property type="entry name" value="ZF_PHD_2"/>
    <property type="match status" value="5"/>
</dbReference>
<dbReference type="EC" id="2.1.1.364" evidence="22"/>
<dbReference type="InterPro" id="IPR003889">
    <property type="entry name" value="FYrich_C"/>
</dbReference>
<dbReference type="InterPro" id="IPR036910">
    <property type="entry name" value="HMG_box_dom_sf"/>
</dbReference>
<evidence type="ECO:0000256" key="5">
    <source>
        <dbReference type="ARBA" id="ARBA00022679"/>
    </source>
</evidence>
<feature type="domain" description="PHD-type" evidence="29">
    <location>
        <begin position="918"/>
        <end position="968"/>
    </location>
</feature>
<dbReference type="PROSITE" id="PS51805">
    <property type="entry name" value="EPHD"/>
    <property type="match status" value="2"/>
</dbReference>
<feature type="compositionally biased region" description="Acidic residues" evidence="28">
    <location>
        <begin position="675"/>
        <end position="690"/>
    </location>
</feature>
<keyword evidence="15" id="KW-0238">DNA-binding</keyword>
<feature type="compositionally biased region" description="Polar residues" evidence="28">
    <location>
        <begin position="1213"/>
        <end position="1228"/>
    </location>
</feature>
<evidence type="ECO:0000313" key="34">
    <source>
        <dbReference type="EMBL" id="KAI5612191.1"/>
    </source>
</evidence>
<dbReference type="InterPro" id="IPR019787">
    <property type="entry name" value="Znf_PHD-finger"/>
</dbReference>
<feature type="region of interest" description="Disordered" evidence="28">
    <location>
        <begin position="4105"/>
        <end position="4150"/>
    </location>
</feature>
<evidence type="ECO:0000256" key="17">
    <source>
        <dbReference type="ARBA" id="ARBA00023159"/>
    </source>
</evidence>
<evidence type="ECO:0000256" key="1">
    <source>
        <dbReference type="ARBA" id="ARBA00004123"/>
    </source>
</evidence>
<dbReference type="CDD" id="cd15489">
    <property type="entry name" value="PHD_SF"/>
    <property type="match status" value="1"/>
</dbReference>
<dbReference type="CDD" id="cd15509">
    <property type="entry name" value="PHD1_KMT2C_like"/>
    <property type="match status" value="1"/>
</dbReference>
<keyword evidence="13" id="KW-0805">Transcription regulation</keyword>
<dbReference type="SMART" id="SM00317">
    <property type="entry name" value="SET"/>
    <property type="match status" value="1"/>
</dbReference>
<feature type="region of interest" description="Disordered" evidence="28">
    <location>
        <begin position="1560"/>
        <end position="2036"/>
    </location>
</feature>
<keyword evidence="20" id="KW-0449">Lipoprotein</keyword>
<keyword evidence="35" id="KW-1185">Reference proteome</keyword>
<evidence type="ECO:0000256" key="4">
    <source>
        <dbReference type="ARBA" id="ARBA00022603"/>
    </source>
</evidence>
<dbReference type="PROSITE" id="PS50280">
    <property type="entry name" value="SET"/>
    <property type="match status" value="1"/>
</dbReference>
<feature type="domain" description="Post-SET" evidence="32">
    <location>
        <begin position="4940"/>
        <end position="4956"/>
    </location>
</feature>
<dbReference type="GO" id="GO:0032259">
    <property type="term" value="P:methylation"/>
    <property type="evidence" value="ECO:0007669"/>
    <property type="project" value="UniProtKB-KW"/>
</dbReference>
<dbReference type="FunFam" id="3.30.40.10:FF:000002">
    <property type="entry name" value="Histone-lysine N-methyltransferase"/>
    <property type="match status" value="1"/>
</dbReference>
<keyword evidence="9 27" id="KW-0863">Zinc-finger</keyword>
<feature type="compositionally biased region" description="Polar residues" evidence="28">
    <location>
        <begin position="3115"/>
        <end position="3126"/>
    </location>
</feature>
<evidence type="ECO:0000259" key="30">
    <source>
        <dbReference type="PROSITE" id="PS50089"/>
    </source>
</evidence>
<keyword evidence="17" id="KW-0010">Activator</keyword>
<dbReference type="InterPro" id="IPR001214">
    <property type="entry name" value="SET_dom"/>
</dbReference>
<feature type="region of interest" description="Disordered" evidence="28">
    <location>
        <begin position="4044"/>
        <end position="4069"/>
    </location>
</feature>
<dbReference type="PROSITE" id="PS50868">
    <property type="entry name" value="POST_SET"/>
    <property type="match status" value="1"/>
</dbReference>
<dbReference type="PANTHER" id="PTHR45888:SF2">
    <property type="entry name" value="HISTONE-LYSINE N-METHYLTRANSFERASE 2D"/>
    <property type="match status" value="1"/>
</dbReference>
<keyword evidence="6" id="KW-0949">S-adenosyl-L-methionine</keyword>
<feature type="compositionally biased region" description="Polar residues" evidence="28">
    <location>
        <begin position="3734"/>
        <end position="3744"/>
    </location>
</feature>
<evidence type="ECO:0000256" key="15">
    <source>
        <dbReference type="ARBA" id="ARBA00023125"/>
    </source>
</evidence>
<feature type="domain" description="PHD-type" evidence="33">
    <location>
        <begin position="4448"/>
        <end position="4556"/>
    </location>
</feature>
<evidence type="ECO:0000256" key="3">
    <source>
        <dbReference type="ARBA" id="ARBA00022553"/>
    </source>
</evidence>
<evidence type="ECO:0000256" key="21">
    <source>
        <dbReference type="ARBA" id="ARBA00023315"/>
    </source>
</evidence>
<feature type="region of interest" description="Disordered" evidence="28">
    <location>
        <begin position="1"/>
        <end position="48"/>
    </location>
</feature>
<feature type="compositionally biased region" description="Low complexity" evidence="28">
    <location>
        <begin position="1713"/>
        <end position="1723"/>
    </location>
</feature>
<keyword evidence="2" id="KW-0488">Methylation</keyword>
<feature type="region of interest" description="Disordered" evidence="28">
    <location>
        <begin position="3310"/>
        <end position="3351"/>
    </location>
</feature>
<keyword evidence="10" id="KW-0862">Zinc</keyword>
<organism evidence="34 35">
    <name type="scientific">Silurus asotus</name>
    <name type="common">Amur catfish</name>
    <name type="synonym">Parasilurus asotus</name>
    <dbReference type="NCBI Taxonomy" id="30991"/>
    <lineage>
        <taxon>Eukaryota</taxon>
        <taxon>Metazoa</taxon>
        <taxon>Chordata</taxon>
        <taxon>Craniata</taxon>
        <taxon>Vertebrata</taxon>
        <taxon>Euteleostomi</taxon>
        <taxon>Actinopterygii</taxon>
        <taxon>Neopterygii</taxon>
        <taxon>Teleostei</taxon>
        <taxon>Ostariophysi</taxon>
        <taxon>Siluriformes</taxon>
        <taxon>Siluridae</taxon>
        <taxon>Silurus</taxon>
    </lineage>
</organism>
<feature type="compositionally biased region" description="Pro residues" evidence="28">
    <location>
        <begin position="1835"/>
        <end position="1845"/>
    </location>
</feature>
<keyword evidence="14" id="KW-0175">Coiled coil</keyword>
<feature type="region of interest" description="Disordered" evidence="28">
    <location>
        <begin position="2703"/>
        <end position="2804"/>
    </location>
</feature>
<dbReference type="CDD" id="cd15513">
    <property type="entry name" value="PHD5_KMT2C_like"/>
    <property type="match status" value="1"/>
</dbReference>
<feature type="region of interest" description="Disordered" evidence="28">
    <location>
        <begin position="3115"/>
        <end position="3136"/>
    </location>
</feature>
<dbReference type="Gene3D" id="2.170.270.10">
    <property type="entry name" value="SET domain"/>
    <property type="match status" value="1"/>
</dbReference>
<dbReference type="SUPFAM" id="SSF82199">
    <property type="entry name" value="SET domain"/>
    <property type="match status" value="1"/>
</dbReference>
<keyword evidence="18" id="KW-0804">Transcription</keyword>
<sequence length="4956" mass="541831">MDEQKSNCEENDSEKAADDSASSNETVPSHRESETPFAAENISGTTVDPSNAPAEIVRACALCNCLERSLHGQRELRCFGPSSYWPNLEPSTSSLPLAGNDDLSSIGFSEPISPASFFDDKGMLNITFILDSLKRSYWVHYWCAVWSEGVQRGEGEELINVDKAVISGIQQPCDYCKRMGATIRCRAAGCSRSYHFPCSAASGSFQSIKHLALLCPEHKDQAQEMAPEEARCEQCDSTGELPTLVYCTGCGHHYHDACLEISATPLQRSGWQCPDCKVCQTCRQPGEDSKILVCDACDKGYHTFCMQPAMDSVPPDSWKCKRCRVCTDCGARGLYLSGSEQWFESYSVCERCQRQRMSVCGVCSKVTESSVTLQHRCSICQRWVHSECASVSEPPNEKCICIICREAQTVVSEAERPSTQGDEKNDPEERMELVEPEEVHECITKEGSQPDKIVISADPHLDGQNSSEQQTPVAEVPDSCVDAIDYAVSKFECLKPAVFNHIRLLCFVVKSKWYSGSCVVAVYNNVVSDFFSGVAQGCSESVADGAVSMEDEPKAQVTVDSHPNPVADTMLEAELKVQDEIRADDVQLREGVTREEGKELSSNMDVTVTESTPVSLSPSPRIPLPAVSDEVESVVMDISEPGSEVQIKEMSDRTSPLVSLIEPSASDTDERVGQSEDDEEEDELLDEDPCKDECQVEDAPKQEADAHEMSIKSELLLDEMSNLSHGDESSSGFLGSPAEVDSQMLSMDLGAGRARSDSMLTESDEFLPFDSLKCDGEKLKRRGSPGRSRVKQHGRGAGFQGKRRPRGGGGGRGRGRSRLKAMASCIDAFLQTMTTDTGINKEEEEEEDDTMQNTVVLFSSTDKFVLLQDMCVVCGSFGRGLEGQLLACAQCSQCYHPYCVNSKITKMMLRKGWRCLECIVCEVCGKASDPARLLLCDDCDVSYHTYCLDPPLHTVPKGGWKCKWCVCCMNCGASSPGFHCEWQNNYNHCGPCASLVTCPVCHENFMEEELLLQCQHCDRWVHAVCESLYTEDEVEQASDEGFACTACTPYVPRPVVESPMMSSFKIKEPEPQFYRLEGVWLTETGMSLLRSISMSPLHKRRQRRSRLGTICLDGAPDSLELKEGDGDGEELKGCAESMDCDSKLEAPGSPDRDGGMDKEPGADGGMEGTADSDVLKGADEMDEGKKRKRKPYRPGIGGFMVRQRKCHTRMRKSLSTSGDGVSEGQATETKLEEGKPDVKPAEGEGELAKKRRGRKKSKLEDMFPAYLQEAFFGKTLLDLSKRAFLAPPAQKHSQGILRPTLPATGSRSTALESVAPLLQPYRKMEVNLLNVLVHLSLYPMCCCCCCFFFSFLMKHLFLFGLGLPQGTEKQDSEQFFRKVLGPSEGSTPSGTVQTSMKPVLEGESNRSGLPLRNFPGASTSSALPSASMMEPFQGLSPSPFFDPLDRGGIFSPEQDEESPWATPSTPATPTTPPTPTEQEGDGLSYNQRSLQRWEKDEELGNLSTISPVLYANINFPNLKQDYPDWASRCKQIMKIWRKVSAPDKVPFLQKAKDNRAAQRISKAQKQAESQVLKPVKTEPVRIKAERPNLHLQIPPPSASLSTPSQPSSAESAFPFTPDTASSVFSPDGSLKASSSTDIHTDSFSKPPSQSPHAHSQPSTPYLQPSFSPLQASSGYPLPGPQGASQGRPASLGSHDMHPGMPRKAQQVDPFFKPQQQILPLHPHQTSRESVGLPESPRPKAAGTGDLPLFSPSQTTHHGDPIRGRQEYTSSSSPSTVASSPGGMLQNRADMSAPSPRPSAGLGTNSPAGMGDSGDGLFKAPMTPRMHQGDQGSSTPLPPNLSPNHPPESYRQSPSAFSDSCVQSPLTPRPHSADGSSPLLQRPPIPQQESYPKVASSPQSRGSSPLTPGALSNDGHTVHSPATPRFQSPDPHSRPPSRPQSRDPFTSVHKPPCTALAVSEAPFRGSLHSSQQPLCSPSVGDPLSGNPLSGFSRSPSLDTLQISQPQAVGSKQLATSQQAQVHQQSSMPPTITADLNAKTQLSSVNQDTHHLPVMPGTQELPDLSAGQDQSLIGLSPSEVEKHRQKQRLREFLIRQKMQRNSLRQEKEASAPINNAPINAPNWQEGEMAVFQQDKSQRAPPPYPQDRAAVAQVSTPDKLSLPMGTVDETQCRPHHHPGTPGIIDPNVLSINIYWCLKICRQPGPSLSQGMYPRPAFPAQWQGQVAGPRRFPQPSMMEIGPRHHLNSPLNNPLNMQGMPSPLAVSQGTGPETMQHAVSGPPPQFIELKHNAQRLPIGHQFLARTPQPRPRLFIPQQDVPAGFVPTSLPPSFAPQGDGGHASRLGLPQANLGQIMTQQTNIPPSQHPLQPQEVPSTHANTSVSHSTIQQLSTQNSATGEQQPSDETVDLPEADLEDHFAAKALGESVAEAGVEDEDDLALDLDPDKGDDDLGNLDNLETNDPHLDDLLNSDEFDLLAYTDPELDQGDPKDVFSDQLRLVEAEGEGSGTKAEEKPKVGLIVKQSVTASTKLPLKTETSTPSGDSVPPKTEASDTSKPVLVKLEEKTSISPQQSAQTVVKDEMGEAVSLLLSSAPSKISTQPENSSASLSTIRLGGIPFPPSGQVNSLTFPPSTPHPDLPEDPLGLPDGGGEHSPAVDLDKVESSLEASELPLLIQDLLEHEKKELQKQQQQQHLNALQGGGITSHLHNIQNQQQPSGGPGQILLPHHRPPQGLVSQPGMVPRPPHMLNPQQQRMLSTPIPPPTHMAVVQPPAMIRAGQPSSIHPTLDQQQQAAPPQHHAKPQSVTTNFFPDKDLDKFMTDDIMDPIAKAKMVALKGIKRVLTQDTMTPGINRQQASLLAQRLTSAPGGAEAQAHIGSKEGECSDKAQPRPTPPQFVQGIINDAEQHQYEEWLVHTQQLLQMQLKFLEEQIGAHRKSRKALCAKQRTAKKAGREFAEADAEKLKLVTEEQSKIQKQLDQVRKQQKEHTNLIAEYRSKQQQHQQGSSMPAPGPSSQAPHMLSKMPGQMIMGQQGGQMIGQVPGGIPQGGMPVRMPQVHPFSASQTPHPAALGTGPPGPTGGFFPQGTGAQVPDPRLIQERQMQQRMMVQKLQQQFIMGQQPVTHQSQQPNQQAGPIGGPAPQAMMSNALIGQQQPNLQPGLISKQQHQQGLMQVPQGMMGTTAVGQAHANIMAQPMTPNQNIMAGQQGMVGNQPLQQLQRPQSLMGQQVSSEPQHVLRGPQGQFTGQQQSVLAQRMLLSQQQQNAAKNLGQLQQQQQIPQQRQLIQMGASEQQGTIGSSPSSGIQAKVDNLQQAVQGLSQDVQSPASKDSGILSPKTPPQQAGTSTPIQMQQGPSGDMQVTVGHQPPTAAYMVPQQATQQQPGQNAGSAQHGYLNNQQTGLQPQEQMQLALQRQNSLNTEQVKQEGQQMCYVAQQLQQGGQNVAQIQGMIAQQSGQNHAVITGNPNQQQVVVAQQQLNRSQQIMITQRTGAPPGQIQAPINIRALIAQNPQLCHLPPNQQLQQIQAIIAQRQAQQQGQMLRLQGQTPNQIRNQGPQPVVPRMPGLEAQQQHPYAFATKQGPVGSSQQQGVVGQPSVIAPQFQNAGSLHPQQTSQGVSPQYNATTQQQQQMMQQQHQMMRGQVPLSRPMMGQVRPTPLGHMARPMSPRQLMGQGSPGSPHSGQQRQIMGMRQTPPGQGQCLGMRALSPFQASPSHVGSPAGSTVQEAGSSPASFNKHDFGTASVSNHPSPASRSECGGGKNSPFSNVGATAASPLRSPIVNTPQEVSGLKSEPQLLGAQKPTSAIPLNGPSPKLNLPQASVSQPVVEGEISTERDFCKISLQNIKQEPREVNCDSGNSGEASSATIKRENAGDTLNANNISGTGNLPGDAMGQIPRTETGQQLLQKLLRTKSLQLPSQRTADGIHNEINGHINSKLAMLEQKLQETPRNMEDLQSITKRPPVTKAKRTTKAGERGTNARKKNKKDEVGKTEAIMKQLKQGLSLLPLMEPSITASLDLFAPFGSSPVNGKTQLKGSFGNAVIDNIPDYYSQLLTKNNLSNPPTPPSSLPPTPPPSVQHKLLNGVTAVDELAENQKERKSKEDSTDPVPEEVKSVDILAALPTPPHNQNEDVRMESDDDSDVPDTIVPASSPESQLGDDTSRFPHLFELKEEEENRAISPVIPMIPRSSIPSFIETKPFEAVDGKPGSSSGSWDKTKSNEVSVTFTLSANAAKNLNSVMVAVAQLLQMRMPGSYEVAFPRSPGSVGGVGPGKPPDSSNPGPLYVKTDPSANQDAEWLKQFDVTLPGCTLKKQVDILSLIKQEYTAQEDQPAQHCYMTNVSDLDVRHLPIIPVEVSPPPSPPPPSPPPPPPPLPPASILSQESLIIEISPKPIKQRRPFSEDDELPHKIKKWKGVRWKRLHFIITIRKGSSKKENSREVSELMERLRITLRPDKLPRDKRKCCFCHEEGDGSTDGPARLLNIDVDLWVHLNCALWSTEVYETQGGALINVEVALRRGLRTRCACCQKTGATNSCNRLRCPNVYHFACAIRARCMFFKDKTMLCTQHKLKGPSEEELSNFAVFRRVYIERDEVKQIASILQRGDRIHLFRVGGLIFHAVGQLLPSQMAAFHSPTAIFPAGYEATRIYWSTRVPNRRCRYRCRISEQDGQPLFEVRVLEHGQEDLHFRDSSPDGIWNSIVQKVAKLREDAVMLKLFTEHVKGEEMYGLTVHAVMRITESLPGVENCQNYMFRYGRHPLMELPLMINPTGCARSEPKILTHCKRPHTLNSTSMSKAYQSTFTGEINTPYSKQFVHSKSSQYRRLKTEWKNNVYLARSRIQGLGLYAAKDLEKHTMVIEYIGTIIRNEVANRREKIYEEQNRGIYMFRINNEHVIDATLTGGPARYVNHSCAPNCVAEVVTFDKEDKIIIISSRRIPKGEELTYDYQFDFEDDQHKIPCHCGAWNCRKWMN</sequence>
<feature type="compositionally biased region" description="Basic and acidic residues" evidence="28">
    <location>
        <begin position="691"/>
        <end position="707"/>
    </location>
</feature>
<dbReference type="CDD" id="cd15601">
    <property type="entry name" value="PHD5_KMT2D"/>
    <property type="match status" value="1"/>
</dbReference>
<comment type="subunit">
    <text evidence="25">Component of the MLL3 complex (also named ASCOM complex), at least composed of catalytic subunit KMT2C/MLL3, ASH2L, RBBP5, WDR5, NCOA6, DPY30, KDM6A, PAXIP1/PTIP, PAGR1 and alpha- and beta-tubulin. Forms a core complex with the evolutionary conserved subcomplex WRAD composed of WDR5, RBBP5, ASH2L/ASH2 and DPY30 subunits; WRAD differentially stimulates the methyltransferase activity. Interacts (via WIN motif) with WDR5.</text>
</comment>
<protein>
    <recommendedName>
        <fullName evidence="26">Histone-lysine N-methyltransferase 2C</fullName>
        <ecNumber evidence="22">2.1.1.364</ecNumber>
    </recommendedName>
</protein>
<dbReference type="CDD" id="cd19171">
    <property type="entry name" value="SET_KMT2C_2D"/>
    <property type="match status" value="1"/>
</dbReference>
<evidence type="ECO:0000256" key="7">
    <source>
        <dbReference type="ARBA" id="ARBA00022723"/>
    </source>
</evidence>
<feature type="compositionally biased region" description="Low complexity" evidence="28">
    <location>
        <begin position="1644"/>
        <end position="1660"/>
    </location>
</feature>
<feature type="compositionally biased region" description="Basic and acidic residues" evidence="28">
    <location>
        <begin position="1119"/>
        <end position="1133"/>
    </location>
</feature>
<feature type="compositionally biased region" description="Polar residues" evidence="28">
    <location>
        <begin position="1631"/>
        <end position="1643"/>
    </location>
</feature>